<dbReference type="CDD" id="cd01949">
    <property type="entry name" value="GGDEF"/>
    <property type="match status" value="1"/>
</dbReference>
<evidence type="ECO:0000313" key="3">
    <source>
        <dbReference type="Proteomes" id="UP000675284"/>
    </source>
</evidence>
<dbReference type="InterPro" id="IPR000160">
    <property type="entry name" value="GGDEF_dom"/>
</dbReference>
<dbReference type="GO" id="GO:0043709">
    <property type="term" value="P:cell adhesion involved in single-species biofilm formation"/>
    <property type="evidence" value="ECO:0007669"/>
    <property type="project" value="TreeGrafter"/>
</dbReference>
<keyword evidence="2" id="KW-0808">Transferase</keyword>
<dbReference type="AlphaFoldDB" id="A0A941DYS4"/>
<accession>A0A941DYS4</accession>
<keyword evidence="2" id="KW-0548">Nucleotidyltransferase</keyword>
<dbReference type="Proteomes" id="UP000675284">
    <property type="component" value="Unassembled WGS sequence"/>
</dbReference>
<protein>
    <submittedName>
        <fullName evidence="2">Diguanylate cyclase</fullName>
        <ecNumber evidence="2">2.7.7.65</ecNumber>
    </submittedName>
</protein>
<comment type="caution">
    <text evidence="2">The sequence shown here is derived from an EMBL/GenBank/DDBJ whole genome shotgun (WGS) entry which is preliminary data.</text>
</comment>
<name>A0A941DYS4_9BACI</name>
<dbReference type="Gene3D" id="3.30.450.40">
    <property type="match status" value="2"/>
</dbReference>
<dbReference type="SUPFAM" id="SSF55781">
    <property type="entry name" value="GAF domain-like"/>
    <property type="match status" value="2"/>
</dbReference>
<dbReference type="InterPro" id="IPR043128">
    <property type="entry name" value="Rev_trsase/Diguanyl_cyclase"/>
</dbReference>
<feature type="domain" description="GGDEF" evidence="1">
    <location>
        <begin position="473"/>
        <end position="601"/>
    </location>
</feature>
<dbReference type="SUPFAM" id="SSF55073">
    <property type="entry name" value="Nucleotide cyclase"/>
    <property type="match status" value="1"/>
</dbReference>
<dbReference type="SMART" id="SM00267">
    <property type="entry name" value="GGDEF"/>
    <property type="match status" value="1"/>
</dbReference>
<dbReference type="InterPro" id="IPR050469">
    <property type="entry name" value="Diguanylate_Cyclase"/>
</dbReference>
<keyword evidence="3" id="KW-1185">Reference proteome</keyword>
<dbReference type="EC" id="2.7.7.65" evidence="2"/>
<evidence type="ECO:0000259" key="1">
    <source>
        <dbReference type="PROSITE" id="PS50887"/>
    </source>
</evidence>
<proteinExistence type="predicted"/>
<dbReference type="InterPro" id="IPR029787">
    <property type="entry name" value="Nucleotide_cyclase"/>
</dbReference>
<dbReference type="EMBL" id="JAGSOT010000016">
    <property type="protein sequence ID" value="MBR7795848.1"/>
    <property type="molecule type" value="Genomic_DNA"/>
</dbReference>
<dbReference type="PANTHER" id="PTHR45138:SF9">
    <property type="entry name" value="DIGUANYLATE CYCLASE DGCM-RELATED"/>
    <property type="match status" value="1"/>
</dbReference>
<dbReference type="NCBIfam" id="TIGR00254">
    <property type="entry name" value="GGDEF"/>
    <property type="match status" value="1"/>
</dbReference>
<dbReference type="Gene3D" id="3.30.70.270">
    <property type="match status" value="1"/>
</dbReference>
<evidence type="ECO:0000313" key="2">
    <source>
        <dbReference type="EMBL" id="MBR7795848.1"/>
    </source>
</evidence>
<dbReference type="FunFam" id="3.30.70.270:FF:000001">
    <property type="entry name" value="Diguanylate cyclase domain protein"/>
    <property type="match status" value="1"/>
</dbReference>
<dbReference type="InterPro" id="IPR029016">
    <property type="entry name" value="GAF-like_dom_sf"/>
</dbReference>
<dbReference type="GO" id="GO:1902201">
    <property type="term" value="P:negative regulation of bacterial-type flagellum-dependent cell motility"/>
    <property type="evidence" value="ECO:0007669"/>
    <property type="project" value="TreeGrafter"/>
</dbReference>
<dbReference type="GO" id="GO:0052621">
    <property type="term" value="F:diguanylate cyclase activity"/>
    <property type="evidence" value="ECO:0007669"/>
    <property type="project" value="UniProtKB-EC"/>
</dbReference>
<dbReference type="RefSeq" id="WP_166530176.1">
    <property type="nucleotide sequence ID" value="NZ_BAAACY010000053.1"/>
</dbReference>
<sequence length="603" mass="69004">MMKDRDLIQGNLQQAYFQITSNLSHLSYEESLHNMIKAIKQVLHLKWVGVYHYLRSTNSYHIQLMDPSNEINVLNQLPLNAISNDNQFGKCIIDRSSVFYLKLKDRNFSKVLVCFKAFQIDPTILAIVQSESQRLIMQLDQYYPQQINYPFLYDLSICIFTMKRKSSILNEVIDAIREIYPTHSLHLLLAHDTEVDYNFSVKSMAYTDDSTNGFGSKAFMTEEVQIEKRKGGAGEKLYVPLTGRQGVYGVIQLISKSCDVFAKSDVDFITHIAQTAGKAIENASLLENANLLIADLKLINEVTHQLNSNLNLTDITEFVRKKIKEVCRASEIGFIFQRSDGSYADVLTASTAYFKKEENQSLVDKLLKDIVHPTFYGKFEYIPTFPYHSLMIIPLRQDIHTYGHVVIMHEASYFFSFEVFKLLQSLIQHCSLALANAILKEELEKAVITDYLTKLYSRNYLEKVVINQMKTARMGSLILFDIDDFKRINDTYGHHVGDEVLKQVADVIMRFSEQDAIPSRWGGEELAIYTPNLSIDDAVQIAAGIREQVEERTNPTVTLSCGVSSWSEDFDDSVSELFIRADKALYEAKHRGKNSVVKRVKDR</sequence>
<dbReference type="Pfam" id="PF00990">
    <property type="entry name" value="GGDEF"/>
    <property type="match status" value="1"/>
</dbReference>
<reference evidence="2" key="1">
    <citation type="submission" date="2021-04" db="EMBL/GenBank/DDBJ databases">
        <title>Isolation and polyphasic classification of algal microorganism.</title>
        <authorList>
            <person name="Wang S."/>
        </authorList>
    </citation>
    <scope>NUCLEOTIDE SEQUENCE</scope>
    <source>
        <strain evidence="2">720a</strain>
    </source>
</reference>
<dbReference type="GO" id="GO:0005886">
    <property type="term" value="C:plasma membrane"/>
    <property type="evidence" value="ECO:0007669"/>
    <property type="project" value="TreeGrafter"/>
</dbReference>
<dbReference type="PROSITE" id="PS50887">
    <property type="entry name" value="GGDEF"/>
    <property type="match status" value="1"/>
</dbReference>
<organism evidence="2 3">
    <name type="scientific">Virgibacillus salarius</name>
    <dbReference type="NCBI Taxonomy" id="447199"/>
    <lineage>
        <taxon>Bacteria</taxon>
        <taxon>Bacillati</taxon>
        <taxon>Bacillota</taxon>
        <taxon>Bacilli</taxon>
        <taxon>Bacillales</taxon>
        <taxon>Bacillaceae</taxon>
        <taxon>Virgibacillus</taxon>
    </lineage>
</organism>
<dbReference type="PANTHER" id="PTHR45138">
    <property type="entry name" value="REGULATORY COMPONENTS OF SENSORY TRANSDUCTION SYSTEM"/>
    <property type="match status" value="1"/>
</dbReference>
<gene>
    <name evidence="2" type="ORF">KCX74_07295</name>
</gene>